<dbReference type="GO" id="GO:0070762">
    <property type="term" value="C:nuclear pore transmembrane ring"/>
    <property type="evidence" value="ECO:0007669"/>
    <property type="project" value="TreeGrafter"/>
</dbReference>
<evidence type="ECO:0000256" key="8">
    <source>
        <dbReference type="ARBA" id="ARBA00022989"/>
    </source>
</evidence>
<evidence type="ECO:0000256" key="13">
    <source>
        <dbReference type="SAM" id="MobiDB-lite"/>
    </source>
</evidence>
<dbReference type="EMBL" id="WHVB01000004">
    <property type="protein sequence ID" value="KAF8483610.1"/>
    <property type="molecule type" value="Genomic_DNA"/>
</dbReference>
<evidence type="ECO:0000313" key="16">
    <source>
        <dbReference type="Proteomes" id="UP000759537"/>
    </source>
</evidence>
<keyword evidence="8 14" id="KW-1133">Transmembrane helix</keyword>
<dbReference type="Pfam" id="PF09531">
    <property type="entry name" value="Ndc1_Nup"/>
    <property type="match status" value="1"/>
</dbReference>
<name>A0A9P5N101_9AGAM</name>
<evidence type="ECO:0000256" key="14">
    <source>
        <dbReference type="SAM" id="Phobius"/>
    </source>
</evidence>
<feature type="region of interest" description="Disordered" evidence="13">
    <location>
        <begin position="418"/>
        <end position="438"/>
    </location>
</feature>
<reference evidence="15" key="1">
    <citation type="submission" date="2019-10" db="EMBL/GenBank/DDBJ databases">
        <authorList>
            <consortium name="DOE Joint Genome Institute"/>
            <person name="Kuo A."/>
            <person name="Miyauchi S."/>
            <person name="Kiss E."/>
            <person name="Drula E."/>
            <person name="Kohler A."/>
            <person name="Sanchez-Garcia M."/>
            <person name="Andreopoulos B."/>
            <person name="Barry K.W."/>
            <person name="Bonito G."/>
            <person name="Buee M."/>
            <person name="Carver A."/>
            <person name="Chen C."/>
            <person name="Cichocki N."/>
            <person name="Clum A."/>
            <person name="Culley D."/>
            <person name="Crous P.W."/>
            <person name="Fauchery L."/>
            <person name="Girlanda M."/>
            <person name="Hayes R."/>
            <person name="Keri Z."/>
            <person name="LaButti K."/>
            <person name="Lipzen A."/>
            <person name="Lombard V."/>
            <person name="Magnuson J."/>
            <person name="Maillard F."/>
            <person name="Morin E."/>
            <person name="Murat C."/>
            <person name="Nolan M."/>
            <person name="Ohm R."/>
            <person name="Pangilinan J."/>
            <person name="Pereira M."/>
            <person name="Perotto S."/>
            <person name="Peter M."/>
            <person name="Riley R."/>
            <person name="Sitrit Y."/>
            <person name="Stielow B."/>
            <person name="Szollosi G."/>
            <person name="Zifcakova L."/>
            <person name="Stursova M."/>
            <person name="Spatafora J.W."/>
            <person name="Tedersoo L."/>
            <person name="Vaario L.-M."/>
            <person name="Yamada A."/>
            <person name="Yan M."/>
            <person name="Wang P."/>
            <person name="Xu J."/>
            <person name="Bruns T."/>
            <person name="Baldrian P."/>
            <person name="Vilgalys R."/>
            <person name="Henrissat B."/>
            <person name="Grigoriev I.V."/>
            <person name="Hibbett D."/>
            <person name="Nagy L.G."/>
            <person name="Martin F.M."/>
        </authorList>
    </citation>
    <scope>NUCLEOTIDE SEQUENCE</scope>
    <source>
        <strain evidence="15">Prilba</strain>
    </source>
</reference>
<feature type="transmembrane region" description="Helical" evidence="14">
    <location>
        <begin position="193"/>
        <end position="214"/>
    </location>
</feature>
<feature type="transmembrane region" description="Helical" evidence="14">
    <location>
        <begin position="93"/>
        <end position="113"/>
    </location>
</feature>
<evidence type="ECO:0000256" key="7">
    <source>
        <dbReference type="ARBA" id="ARBA00022927"/>
    </source>
</evidence>
<keyword evidence="4" id="KW-0813">Transport</keyword>
<keyword evidence="11 14" id="KW-0472">Membrane</keyword>
<evidence type="ECO:0000313" key="15">
    <source>
        <dbReference type="EMBL" id="KAF8483610.1"/>
    </source>
</evidence>
<evidence type="ECO:0000256" key="2">
    <source>
        <dbReference type="ARBA" id="ARBA00004567"/>
    </source>
</evidence>
<keyword evidence="9" id="KW-0811">Translocation</keyword>
<evidence type="ECO:0000256" key="3">
    <source>
        <dbReference type="ARBA" id="ARBA00005760"/>
    </source>
</evidence>
<evidence type="ECO:0000256" key="9">
    <source>
        <dbReference type="ARBA" id="ARBA00023010"/>
    </source>
</evidence>
<dbReference type="GO" id="GO:0031965">
    <property type="term" value="C:nuclear membrane"/>
    <property type="evidence" value="ECO:0007669"/>
    <property type="project" value="UniProtKB-SubCell"/>
</dbReference>
<evidence type="ECO:0000256" key="12">
    <source>
        <dbReference type="ARBA" id="ARBA00023242"/>
    </source>
</evidence>
<evidence type="ECO:0000256" key="4">
    <source>
        <dbReference type="ARBA" id="ARBA00022448"/>
    </source>
</evidence>
<dbReference type="GO" id="GO:0051028">
    <property type="term" value="P:mRNA transport"/>
    <property type="evidence" value="ECO:0007669"/>
    <property type="project" value="UniProtKB-KW"/>
</dbReference>
<reference evidence="15" key="2">
    <citation type="journal article" date="2020" name="Nat. Commun.">
        <title>Large-scale genome sequencing of mycorrhizal fungi provides insights into the early evolution of symbiotic traits.</title>
        <authorList>
            <person name="Miyauchi S."/>
            <person name="Kiss E."/>
            <person name="Kuo A."/>
            <person name="Drula E."/>
            <person name="Kohler A."/>
            <person name="Sanchez-Garcia M."/>
            <person name="Morin E."/>
            <person name="Andreopoulos B."/>
            <person name="Barry K.W."/>
            <person name="Bonito G."/>
            <person name="Buee M."/>
            <person name="Carver A."/>
            <person name="Chen C."/>
            <person name="Cichocki N."/>
            <person name="Clum A."/>
            <person name="Culley D."/>
            <person name="Crous P.W."/>
            <person name="Fauchery L."/>
            <person name="Girlanda M."/>
            <person name="Hayes R.D."/>
            <person name="Keri Z."/>
            <person name="LaButti K."/>
            <person name="Lipzen A."/>
            <person name="Lombard V."/>
            <person name="Magnuson J."/>
            <person name="Maillard F."/>
            <person name="Murat C."/>
            <person name="Nolan M."/>
            <person name="Ohm R.A."/>
            <person name="Pangilinan J."/>
            <person name="Pereira M.F."/>
            <person name="Perotto S."/>
            <person name="Peter M."/>
            <person name="Pfister S."/>
            <person name="Riley R."/>
            <person name="Sitrit Y."/>
            <person name="Stielow J.B."/>
            <person name="Szollosi G."/>
            <person name="Zifcakova L."/>
            <person name="Stursova M."/>
            <person name="Spatafora J.W."/>
            <person name="Tedersoo L."/>
            <person name="Vaario L.M."/>
            <person name="Yamada A."/>
            <person name="Yan M."/>
            <person name="Wang P."/>
            <person name="Xu J."/>
            <person name="Bruns T."/>
            <person name="Baldrian P."/>
            <person name="Vilgalys R."/>
            <person name="Dunand C."/>
            <person name="Henrissat B."/>
            <person name="Grigoriev I.V."/>
            <person name="Hibbett D."/>
            <person name="Nagy L.G."/>
            <person name="Martin F.M."/>
        </authorList>
    </citation>
    <scope>NUCLEOTIDE SEQUENCE</scope>
    <source>
        <strain evidence="15">Prilba</strain>
    </source>
</reference>
<dbReference type="GO" id="GO:0006999">
    <property type="term" value="P:nuclear pore organization"/>
    <property type="evidence" value="ECO:0007669"/>
    <property type="project" value="TreeGrafter"/>
</dbReference>
<dbReference type="PANTHER" id="PTHR13269">
    <property type="entry name" value="NUCLEOPORIN NDC1"/>
    <property type="match status" value="1"/>
</dbReference>
<feature type="transmembrane region" description="Helical" evidence="14">
    <location>
        <begin position="235"/>
        <end position="260"/>
    </location>
</feature>
<sequence>MSTGHTPTSPPWHSPPVRAITSTLSTRTAPPVPPASQTYEPLARTVLRRRLLYDILPLSTLPVWTSTIFWKMWNVGGMSALGILNTLIIPIHPSTLLMTTLVWAFGVLPLIVLRKSQLTAVPTPSSSPSQRVKVAFSKPHTLRALSVYVLTNTLISTFHIVFGSLSKTTSRGADHFGVFAKSKKHPYHLSGRFLFLFMAQVMLAIGFHFRSILLDRSAVRWRQGQYPKVAPMTSLFRRVLSISITAFAFTAITFTAYILAFGLMRAVALPILFHVPLVSHLLRPFLGHFIRGRWSLVYLWRNRALAWHSFFLGLTTIWGWEFADSLFDDKVQEPLTVASHTADPLLTLISGITSSDPYYVHLSYIELCSLAEDDSASASARRTSMFGDQKHNPTLWATLVRTALHTLGKDYQVVLRRGAPPPSPVAPAPQPKAKGPVVPSTPVIRKVVFKNTPSSPLNSVVESLAADGAVTQALTHSLDSTVAHLPDLFKSAGPPAPMAAVQKTVATVKAAKPTLLGKIPTPTGFIPKSMLVAAREVGQWWSRPRASRLADSVVPNRETDILIAEVLSRLVCLSLTEDRYGIVQRDIPRILEALLVFLMALEDAQKDIVMSDDAEDAARAVDVYSRPADAMKEAVVRIVQTFGARLTAFRFPHRVAQKLQGYADYY</sequence>
<dbReference type="GO" id="GO:0030674">
    <property type="term" value="F:protein-macromolecule adaptor activity"/>
    <property type="evidence" value="ECO:0007669"/>
    <property type="project" value="TreeGrafter"/>
</dbReference>
<dbReference type="InterPro" id="IPR019049">
    <property type="entry name" value="Nucleoporin_prot_Ndc1/Nup"/>
</dbReference>
<evidence type="ECO:0000256" key="5">
    <source>
        <dbReference type="ARBA" id="ARBA00022692"/>
    </source>
</evidence>
<dbReference type="AlphaFoldDB" id="A0A9P5N101"/>
<keyword evidence="5 14" id="KW-0812">Transmembrane</keyword>
<evidence type="ECO:0000256" key="10">
    <source>
        <dbReference type="ARBA" id="ARBA00023132"/>
    </source>
</evidence>
<dbReference type="GO" id="GO:0015031">
    <property type="term" value="P:protein transport"/>
    <property type="evidence" value="ECO:0007669"/>
    <property type="project" value="UniProtKB-KW"/>
</dbReference>
<keyword evidence="7" id="KW-0653">Protein transport</keyword>
<comment type="similarity">
    <text evidence="3">Belongs to the NDC1 family.</text>
</comment>
<evidence type="ECO:0000256" key="1">
    <source>
        <dbReference type="ARBA" id="ARBA00004232"/>
    </source>
</evidence>
<comment type="caution">
    <text evidence="15">The sequence shown here is derived from an EMBL/GenBank/DDBJ whole genome shotgun (WGS) entry which is preliminary data.</text>
</comment>
<dbReference type="PANTHER" id="PTHR13269:SF6">
    <property type="entry name" value="NUCLEOPORIN NDC1"/>
    <property type="match status" value="1"/>
</dbReference>
<accession>A0A9P5N101</accession>
<keyword evidence="16" id="KW-1185">Reference proteome</keyword>
<protein>
    <submittedName>
        <fullName evidence="15">Nucleoporin protein Ndc1-Nup</fullName>
    </submittedName>
</protein>
<evidence type="ECO:0000256" key="11">
    <source>
        <dbReference type="ARBA" id="ARBA00023136"/>
    </source>
</evidence>
<feature type="compositionally biased region" description="Pro residues" evidence="13">
    <location>
        <begin position="419"/>
        <end position="430"/>
    </location>
</feature>
<feature type="transmembrane region" description="Helical" evidence="14">
    <location>
        <begin position="51"/>
        <end position="73"/>
    </location>
</feature>
<proteinExistence type="inferred from homology"/>
<dbReference type="Proteomes" id="UP000759537">
    <property type="component" value="Unassembled WGS sequence"/>
</dbReference>
<comment type="subcellular location">
    <subcellularLocation>
        <location evidence="1">Nucleus membrane</location>
        <topology evidence="1">Multi-pass membrane protein</topology>
    </subcellularLocation>
    <subcellularLocation>
        <location evidence="2">Nucleus</location>
        <location evidence="2">Nuclear pore complex</location>
    </subcellularLocation>
</comment>
<organism evidence="15 16">
    <name type="scientific">Russula ochroleuca</name>
    <dbReference type="NCBI Taxonomy" id="152965"/>
    <lineage>
        <taxon>Eukaryota</taxon>
        <taxon>Fungi</taxon>
        <taxon>Dikarya</taxon>
        <taxon>Basidiomycota</taxon>
        <taxon>Agaricomycotina</taxon>
        <taxon>Agaricomycetes</taxon>
        <taxon>Russulales</taxon>
        <taxon>Russulaceae</taxon>
        <taxon>Russula</taxon>
    </lineage>
</organism>
<dbReference type="GO" id="GO:0070631">
    <property type="term" value="P:spindle pole body localization"/>
    <property type="evidence" value="ECO:0007669"/>
    <property type="project" value="TreeGrafter"/>
</dbReference>
<evidence type="ECO:0000256" key="6">
    <source>
        <dbReference type="ARBA" id="ARBA00022816"/>
    </source>
</evidence>
<gene>
    <name evidence="15" type="ORF">DFH94DRAFT_690086</name>
</gene>
<feature type="transmembrane region" description="Helical" evidence="14">
    <location>
        <begin position="141"/>
        <end position="162"/>
    </location>
</feature>
<keyword evidence="6" id="KW-0509">mRNA transport</keyword>
<keyword evidence="12" id="KW-0539">Nucleus</keyword>
<keyword evidence="10" id="KW-0906">Nuclear pore complex</keyword>
<dbReference type="OrthoDB" id="67850at2759"/>
<dbReference type="GO" id="GO:0005816">
    <property type="term" value="C:spindle pole body"/>
    <property type="evidence" value="ECO:0007669"/>
    <property type="project" value="TreeGrafter"/>
</dbReference>